<accession>E7QSP7</accession>
<dbReference type="NCBIfam" id="NF037947">
    <property type="entry name" value="holin_4"/>
    <property type="match status" value="1"/>
</dbReference>
<organism evidence="2 4">
    <name type="scientific">Haladaptatus paucihalophilus DX253</name>
    <dbReference type="NCBI Taxonomy" id="797209"/>
    <lineage>
        <taxon>Archaea</taxon>
        <taxon>Methanobacteriati</taxon>
        <taxon>Methanobacteriota</taxon>
        <taxon>Stenosarchaea group</taxon>
        <taxon>Halobacteria</taxon>
        <taxon>Halobacteriales</taxon>
        <taxon>Haladaptataceae</taxon>
        <taxon>Haladaptatus</taxon>
    </lineage>
</organism>
<dbReference type="EMBL" id="AEMG01000007">
    <property type="protein sequence ID" value="EFW92456.1"/>
    <property type="molecule type" value="Genomic_DNA"/>
</dbReference>
<dbReference type="PATRIC" id="fig|797209.4.peg.1819"/>
<reference evidence="3" key="3">
    <citation type="submission" date="2016-11" db="EMBL/GenBank/DDBJ databases">
        <authorList>
            <person name="Jaros S."/>
            <person name="Januszkiewicz K."/>
            <person name="Wedrychowicz H."/>
        </authorList>
    </citation>
    <scope>NUCLEOTIDE SEQUENCE [LARGE SCALE GENOMIC DNA]</scope>
    <source>
        <strain evidence="3">DX253</strain>
    </source>
</reference>
<evidence type="ECO:0000313" key="2">
    <source>
        <dbReference type="EMBL" id="EFW92456.1"/>
    </source>
</evidence>
<dbReference type="RefSeq" id="WP_007979053.1">
    <property type="nucleotide sequence ID" value="NZ_AEMG01000007.1"/>
</dbReference>
<dbReference type="Proteomes" id="UP000184203">
    <property type="component" value="Unassembled WGS sequence"/>
</dbReference>
<dbReference type="OrthoDB" id="189852at2157"/>
<name>E7QSP7_HALPU</name>
<keyword evidence="5" id="KW-1185">Reference proteome</keyword>
<proteinExistence type="predicted"/>
<evidence type="ECO:0000313" key="4">
    <source>
        <dbReference type="Proteomes" id="UP000003751"/>
    </source>
</evidence>
<evidence type="ECO:0000256" key="1">
    <source>
        <dbReference type="SAM" id="Phobius"/>
    </source>
</evidence>
<gene>
    <name evidence="3" type="ORF">SAMN05444342_0460</name>
    <name evidence="2" type="ORF">ZOD2009_09113</name>
</gene>
<keyword evidence="1" id="KW-0812">Transmembrane</keyword>
<reference evidence="5" key="2">
    <citation type="submission" date="2016-11" db="EMBL/GenBank/DDBJ databases">
        <authorList>
            <person name="Varghese N."/>
            <person name="Submissions S."/>
        </authorList>
    </citation>
    <scope>NUCLEOTIDE SEQUENCE [LARGE SCALE GENOMIC DNA]</scope>
    <source>
        <strain evidence="5">DX253</strain>
    </source>
</reference>
<keyword evidence="1" id="KW-0472">Membrane</keyword>
<dbReference type="STRING" id="797209.GCA_000376445_00479"/>
<feature type="transmembrane region" description="Helical" evidence="1">
    <location>
        <begin position="59"/>
        <end position="80"/>
    </location>
</feature>
<keyword evidence="1" id="KW-1133">Transmembrane helix</keyword>
<dbReference type="AlphaFoldDB" id="E7QSP7"/>
<evidence type="ECO:0000313" key="5">
    <source>
        <dbReference type="Proteomes" id="UP000184203"/>
    </source>
</evidence>
<protein>
    <submittedName>
        <fullName evidence="2">Hypothetical membrane-associated protein</fullName>
    </submittedName>
</protein>
<evidence type="ECO:0000313" key="3">
    <source>
        <dbReference type="EMBL" id="SHK06656.1"/>
    </source>
</evidence>
<dbReference type="Proteomes" id="UP000003751">
    <property type="component" value="Unassembled WGS sequence"/>
</dbReference>
<reference evidence="2 4" key="1">
    <citation type="journal article" date="2014" name="ISME J.">
        <title>Trehalose/2-sulfotrehalose biosynthesis and glycine-betaine uptake are widely spread mechanisms for osmoadaptation in the Halobacteriales.</title>
        <authorList>
            <person name="Youssef N.H."/>
            <person name="Savage-Ashlock K.N."/>
            <person name="McCully A.L."/>
            <person name="Luedtke B."/>
            <person name="Shaw E.I."/>
            <person name="Hoff W.D."/>
            <person name="Elshahed M.S."/>
        </authorList>
    </citation>
    <scope>NUCLEOTIDE SEQUENCE [LARGE SCALE GENOMIC DNA]</scope>
    <source>
        <strain evidence="2 4">DX253</strain>
    </source>
</reference>
<sequence length="87" mass="9438">MTDKLDVRAFALGGGVMWSLYVMLDAWIARFGWGDETVETLSSLYIGYRPTLRGSLVGALWGFMDGALGGAIVATVYNAVARDEEQS</sequence>
<dbReference type="EMBL" id="FRAN01000001">
    <property type="protein sequence ID" value="SHK06656.1"/>
    <property type="molecule type" value="Genomic_DNA"/>
</dbReference>
<dbReference type="eggNOG" id="arCOG11653">
    <property type="taxonomic scope" value="Archaea"/>
</dbReference>
<feature type="transmembrane region" description="Helical" evidence="1">
    <location>
        <begin position="7"/>
        <end position="29"/>
    </location>
</feature>